<dbReference type="GO" id="GO:0003987">
    <property type="term" value="F:acetate-CoA ligase activity"/>
    <property type="evidence" value="ECO:0007669"/>
    <property type="project" value="UniProtKB-EC"/>
</dbReference>
<evidence type="ECO:0000259" key="1">
    <source>
        <dbReference type="Pfam" id="PF16177"/>
    </source>
</evidence>
<evidence type="ECO:0000313" key="2">
    <source>
        <dbReference type="EMBL" id="TKD13847.1"/>
    </source>
</evidence>
<dbReference type="AlphaFoldDB" id="A0A4U1JLU9"/>
<proteinExistence type="predicted"/>
<dbReference type="InterPro" id="IPR032387">
    <property type="entry name" value="ACAS_N"/>
</dbReference>
<comment type="caution">
    <text evidence="2">The sequence shown here is derived from an EMBL/GenBank/DDBJ whole genome shotgun (WGS) entry which is preliminary data.</text>
</comment>
<protein>
    <submittedName>
        <fullName evidence="2">Acetyl-coenzyme A synthetase</fullName>
        <ecNumber evidence="2">6.2.1.1</ecNumber>
    </submittedName>
</protein>
<dbReference type="InterPro" id="IPR042099">
    <property type="entry name" value="ANL_N_sf"/>
</dbReference>
<evidence type="ECO:0000313" key="3">
    <source>
        <dbReference type="Proteomes" id="UP000310597"/>
    </source>
</evidence>
<feature type="domain" description="Acetyl-coenzyme A synthetase N-terminal" evidence="1">
    <location>
        <begin position="30"/>
        <end position="87"/>
    </location>
</feature>
<sequence>MGIQDQVIAAPALREVPAGFETAHANGAKYLEMYRESLENPDAFWGREGKRLDWITPYTKVKNTDFTFGKVSIKWFEDGVLNASVNCIDRHLRDRALQTAIIFEPDDPTEPARH</sequence>
<feature type="non-terminal residue" evidence="2">
    <location>
        <position position="114"/>
    </location>
</feature>
<dbReference type="PANTHER" id="PTHR24095">
    <property type="entry name" value="ACETYL-COENZYME A SYNTHETASE"/>
    <property type="match status" value="1"/>
</dbReference>
<dbReference type="GO" id="GO:0005829">
    <property type="term" value="C:cytosol"/>
    <property type="evidence" value="ECO:0007669"/>
    <property type="project" value="TreeGrafter"/>
</dbReference>
<dbReference type="Gene3D" id="3.40.50.12780">
    <property type="entry name" value="N-terminal domain of ligase-like"/>
    <property type="match status" value="1"/>
</dbReference>
<keyword evidence="2" id="KW-0436">Ligase</keyword>
<gene>
    <name evidence="2" type="ORF">FBT96_18540</name>
</gene>
<accession>A0A4U1JLU9</accession>
<organism evidence="2 3">
    <name type="scientific">Rhodobacter capsulatus</name>
    <name type="common">Rhodopseudomonas capsulata</name>
    <dbReference type="NCBI Taxonomy" id="1061"/>
    <lineage>
        <taxon>Bacteria</taxon>
        <taxon>Pseudomonadati</taxon>
        <taxon>Pseudomonadota</taxon>
        <taxon>Alphaproteobacteria</taxon>
        <taxon>Rhodobacterales</taxon>
        <taxon>Rhodobacter group</taxon>
        <taxon>Rhodobacter</taxon>
    </lineage>
</organism>
<reference evidence="2 3" key="1">
    <citation type="submission" date="2019-04" db="EMBL/GenBank/DDBJ databases">
        <title>Draft Whole-Genome sequence of the purple photosynthetic bacterium Rhodobacter capsulatus SP108 with an indigenous class A beta-lactamase.</title>
        <authorList>
            <person name="Robertson S."/>
            <person name="Meyer T.E."/>
            <person name="Kyndt J.A."/>
        </authorList>
    </citation>
    <scope>NUCLEOTIDE SEQUENCE [LARGE SCALE GENOMIC DNA]</scope>
    <source>
        <strain evidence="2 3">SP108</strain>
    </source>
</reference>
<dbReference type="PANTHER" id="PTHR24095:SF14">
    <property type="entry name" value="ACETYL-COENZYME A SYNTHETASE 1"/>
    <property type="match status" value="1"/>
</dbReference>
<dbReference type="Pfam" id="PF16177">
    <property type="entry name" value="ACAS_N"/>
    <property type="match status" value="1"/>
</dbReference>
<name>A0A4U1JLU9_RHOCA</name>
<dbReference type="SUPFAM" id="SSF56801">
    <property type="entry name" value="Acetyl-CoA synthetase-like"/>
    <property type="match status" value="1"/>
</dbReference>
<dbReference type="RefSeq" id="WP_283234950.1">
    <property type="nucleotide sequence ID" value="NZ_SWJZ01000107.1"/>
</dbReference>
<dbReference type="EC" id="6.2.1.1" evidence="2"/>
<dbReference type="EMBL" id="SWJZ01000107">
    <property type="protein sequence ID" value="TKD13847.1"/>
    <property type="molecule type" value="Genomic_DNA"/>
</dbReference>
<dbReference type="GO" id="GO:0006085">
    <property type="term" value="P:acetyl-CoA biosynthetic process"/>
    <property type="evidence" value="ECO:0007669"/>
    <property type="project" value="TreeGrafter"/>
</dbReference>
<dbReference type="Proteomes" id="UP000310597">
    <property type="component" value="Unassembled WGS sequence"/>
</dbReference>